<proteinExistence type="predicted"/>
<dbReference type="Proteomes" id="UP001432027">
    <property type="component" value="Unassembled WGS sequence"/>
</dbReference>
<evidence type="ECO:0000313" key="4">
    <source>
        <dbReference type="Proteomes" id="UP001432027"/>
    </source>
</evidence>
<comment type="caution">
    <text evidence="3">The sequence shown here is derived from an EMBL/GenBank/DDBJ whole genome shotgun (WGS) entry which is preliminary data.</text>
</comment>
<feature type="signal peptide" evidence="1">
    <location>
        <begin position="1"/>
        <end position="40"/>
    </location>
</feature>
<dbReference type="EMBL" id="BTSX01000002">
    <property type="protein sequence ID" value="GMS83500.1"/>
    <property type="molecule type" value="Genomic_DNA"/>
</dbReference>
<feature type="non-terminal residue" evidence="3">
    <location>
        <position position="1"/>
    </location>
</feature>
<dbReference type="EMBL" id="BTSX01000072">
    <property type="protein sequence ID" value="GMT08393.1"/>
    <property type="molecule type" value="Genomic_DNA"/>
</dbReference>
<name>A0AAV5UQE1_9BILA</name>
<sequence length="83" mass="9338">DWFIPLFSFGLRMRIPRRIECIFSTLILLVGLSQYGDTTACDPSLIKMNADSVGRTTSSAQYTYSAKKLSCKGKEIRHNESSD</sequence>
<reference evidence="3" key="1">
    <citation type="submission" date="2023-10" db="EMBL/GenBank/DDBJ databases">
        <title>Genome assembly of Pristionchus species.</title>
        <authorList>
            <person name="Yoshida K."/>
            <person name="Sommer R.J."/>
        </authorList>
    </citation>
    <scope>NUCLEOTIDE SEQUENCE</scope>
    <source>
        <strain evidence="3">RS0144</strain>
    </source>
</reference>
<accession>A0AAV5UQE1</accession>
<protein>
    <submittedName>
        <fullName evidence="3">Uncharacterized protein</fullName>
    </submittedName>
</protein>
<dbReference type="AlphaFoldDB" id="A0AAV5UQE1"/>
<feature type="chain" id="PRO_5044714720" evidence="1">
    <location>
        <begin position="41"/>
        <end position="83"/>
    </location>
</feature>
<evidence type="ECO:0000313" key="3">
    <source>
        <dbReference type="EMBL" id="GMT08393.1"/>
    </source>
</evidence>
<evidence type="ECO:0000313" key="2">
    <source>
        <dbReference type="EMBL" id="GMS83500.1"/>
    </source>
</evidence>
<keyword evidence="4" id="KW-1185">Reference proteome</keyword>
<evidence type="ECO:0000256" key="1">
    <source>
        <dbReference type="SAM" id="SignalP"/>
    </source>
</evidence>
<keyword evidence="1" id="KW-0732">Signal</keyword>
<organism evidence="3 4">
    <name type="scientific">Pristionchus entomophagus</name>
    <dbReference type="NCBI Taxonomy" id="358040"/>
    <lineage>
        <taxon>Eukaryota</taxon>
        <taxon>Metazoa</taxon>
        <taxon>Ecdysozoa</taxon>
        <taxon>Nematoda</taxon>
        <taxon>Chromadorea</taxon>
        <taxon>Rhabditida</taxon>
        <taxon>Rhabditina</taxon>
        <taxon>Diplogasteromorpha</taxon>
        <taxon>Diplogasteroidea</taxon>
        <taxon>Neodiplogasteridae</taxon>
        <taxon>Pristionchus</taxon>
    </lineage>
</organism>
<gene>
    <name evidence="3" type="ORF">PENTCL1PPCAC_30567</name>
    <name evidence="2" type="ORF">PENTCL1PPCAC_5675</name>
</gene>